<dbReference type="Pfam" id="PF01575">
    <property type="entry name" value="MaoC_dehydratas"/>
    <property type="match status" value="1"/>
</dbReference>
<dbReference type="PANTHER" id="PTHR43664">
    <property type="entry name" value="MONOAMINE OXIDASE-RELATED"/>
    <property type="match status" value="1"/>
</dbReference>
<name>A0A3G8M430_9HYPH</name>
<dbReference type="InterPro" id="IPR029069">
    <property type="entry name" value="HotDog_dom_sf"/>
</dbReference>
<reference evidence="2 3" key="1">
    <citation type="submission" date="2018-11" db="EMBL/GenBank/DDBJ databases">
        <title>Genome squencing of methanotrophic bacteria isolated from alkaline groundwater in Korea.</title>
        <authorList>
            <person name="Nguyen L.N."/>
        </authorList>
    </citation>
    <scope>NUCLEOTIDE SEQUENCE [LARGE SCALE GENOMIC DNA]</scope>
    <source>
        <strain evidence="2 3">GW6</strain>
    </source>
</reference>
<dbReference type="KEGG" id="mros:EHO51_04575"/>
<dbReference type="Gene3D" id="3.10.129.10">
    <property type="entry name" value="Hotdog Thioesterase"/>
    <property type="match status" value="1"/>
</dbReference>
<gene>
    <name evidence="2" type="ORF">EHO51_04575</name>
</gene>
<dbReference type="InterPro" id="IPR002539">
    <property type="entry name" value="MaoC-like_dom"/>
</dbReference>
<accession>A0A3G8M430</accession>
<dbReference type="EMBL" id="CP034086">
    <property type="protein sequence ID" value="AZG76065.1"/>
    <property type="molecule type" value="Genomic_DNA"/>
</dbReference>
<evidence type="ECO:0000259" key="1">
    <source>
        <dbReference type="Pfam" id="PF01575"/>
    </source>
</evidence>
<dbReference type="AlphaFoldDB" id="A0A3G8M430"/>
<protein>
    <submittedName>
        <fullName evidence="2">Dehydratase</fullName>
    </submittedName>
</protein>
<proteinExistence type="predicted"/>
<organism evidence="2 3">
    <name type="scientific">Methylocystis rosea</name>
    <dbReference type="NCBI Taxonomy" id="173366"/>
    <lineage>
        <taxon>Bacteria</taxon>
        <taxon>Pseudomonadati</taxon>
        <taxon>Pseudomonadota</taxon>
        <taxon>Alphaproteobacteria</taxon>
        <taxon>Hyphomicrobiales</taxon>
        <taxon>Methylocystaceae</taxon>
        <taxon>Methylocystis</taxon>
    </lineage>
</organism>
<dbReference type="Proteomes" id="UP000273982">
    <property type="component" value="Chromosome"/>
</dbReference>
<dbReference type="SUPFAM" id="SSF54637">
    <property type="entry name" value="Thioesterase/thiol ester dehydrase-isomerase"/>
    <property type="match status" value="1"/>
</dbReference>
<evidence type="ECO:0000313" key="2">
    <source>
        <dbReference type="EMBL" id="AZG76065.1"/>
    </source>
</evidence>
<evidence type="ECO:0000313" key="3">
    <source>
        <dbReference type="Proteomes" id="UP000273982"/>
    </source>
</evidence>
<feature type="domain" description="MaoC-like" evidence="1">
    <location>
        <begin position="12"/>
        <end position="109"/>
    </location>
</feature>
<dbReference type="RefSeq" id="WP_124737901.1">
    <property type="nucleotide sequence ID" value="NZ_CP034086.1"/>
</dbReference>
<dbReference type="InterPro" id="IPR052342">
    <property type="entry name" value="MCH/BMMD"/>
</dbReference>
<sequence>MTKRLYLEDLRIGQRLRSASVKITAQDIIRFARDSDPQYFHLDEEAARDSMFGGLVASGWQTGALSVKLLIDSADPPFAGGLVGVEAHIAWKLPVRPDDSLRVEAEVTRIVHPRRYADRGFVSMDMATYNQRGEVVLTQSVTVIAFRDPARAGVSSNGATAIPGSFSGD</sequence>
<dbReference type="PANTHER" id="PTHR43664:SF1">
    <property type="entry name" value="BETA-METHYLMALYL-COA DEHYDRATASE"/>
    <property type="match status" value="1"/>
</dbReference>